<dbReference type="Pfam" id="PF00107">
    <property type="entry name" value="ADH_zinc_N"/>
    <property type="match status" value="1"/>
</dbReference>
<evidence type="ECO:0000256" key="6">
    <source>
        <dbReference type="ARBA" id="ARBA00022990"/>
    </source>
</evidence>
<name>A0A6H2H4N2_9BURK</name>
<dbReference type="Proteomes" id="UP000502041">
    <property type="component" value="Chromosome"/>
</dbReference>
<evidence type="ECO:0000256" key="1">
    <source>
        <dbReference type="ARBA" id="ARBA00004496"/>
    </source>
</evidence>
<dbReference type="GO" id="GO:0008270">
    <property type="term" value="F:zinc ion binding"/>
    <property type="evidence" value="ECO:0007669"/>
    <property type="project" value="InterPro"/>
</dbReference>
<dbReference type="InterPro" id="IPR051603">
    <property type="entry name" value="Zinc-ADH_QOR/CCCR"/>
</dbReference>
<reference evidence="8 9" key="1">
    <citation type="submission" date="2020-04" db="EMBL/GenBank/DDBJ databases">
        <title>Complete genome of a Psychrophilic, Marine, Gas Vacuolate Bacterium Polaromonas vacuolata KCTC 22033T.</title>
        <authorList>
            <person name="Hwang K."/>
            <person name="Kim K.M."/>
        </authorList>
    </citation>
    <scope>NUCLEOTIDE SEQUENCE [LARGE SCALE GENOMIC DNA]</scope>
    <source>
        <strain evidence="8 9">KCTC 22033</strain>
    </source>
</reference>
<dbReference type="Gene3D" id="3.90.180.10">
    <property type="entry name" value="Medium-chain alcohol dehydrogenases, catalytic domain"/>
    <property type="match status" value="1"/>
</dbReference>
<dbReference type="EMBL" id="CP051461">
    <property type="protein sequence ID" value="QJC54831.1"/>
    <property type="molecule type" value="Genomic_DNA"/>
</dbReference>
<sequence length="360" mass="37788">MTAKPNQNSMKPIPKYMTGMQLTCYGGLDMLVLKDDIAVPTPGPRDVLIKVGAAGVNNTDINTRIGWYAKSADDSSTASWSGNAFKFPRIQGADVCGVVVAVGAQADPKLLHQRVLVEPCLWEVDGKTLDQPWYFGSECDGGFAQYCVVAGRHAHVVNSPLSDVELASFPCSYSTAENMLTRANVVAGDVLLVTGASGGVGSATIQLAKARGAHVIALTAAAKLDAVLALGADQSVERSADLAQALGKNSVDVVIDLVAGPAWPSLLDVLKPFGRYAAAGAIGGHMVALDMRTIYLKDLSLFGCTVLGKNVFANLVQRIASSAIKPLVAETFALADLHLAQTQFETKAHIGKLVIDIGKL</sequence>
<dbReference type="PANTHER" id="PTHR44154">
    <property type="entry name" value="QUINONE OXIDOREDUCTASE"/>
    <property type="match status" value="1"/>
</dbReference>
<evidence type="ECO:0000313" key="8">
    <source>
        <dbReference type="EMBL" id="QJC54831.1"/>
    </source>
</evidence>
<keyword evidence="5" id="KW-0694">RNA-binding</keyword>
<dbReference type="InterPro" id="IPR036291">
    <property type="entry name" value="NAD(P)-bd_dom_sf"/>
</dbReference>
<dbReference type="PROSITE" id="PS01162">
    <property type="entry name" value="QOR_ZETA_CRYSTAL"/>
    <property type="match status" value="1"/>
</dbReference>
<keyword evidence="6" id="KW-0007">Acetylation</keyword>
<keyword evidence="3" id="KW-0963">Cytoplasm</keyword>
<comment type="subcellular location">
    <subcellularLocation>
        <location evidence="1">Cytoplasm</location>
    </subcellularLocation>
</comment>
<gene>
    <name evidence="8" type="primary">yjmD</name>
    <name evidence="8" type="ORF">HC248_00093</name>
</gene>
<dbReference type="SMART" id="SM00829">
    <property type="entry name" value="PKS_ER"/>
    <property type="match status" value="1"/>
</dbReference>
<dbReference type="GO" id="GO:0005737">
    <property type="term" value="C:cytoplasm"/>
    <property type="evidence" value="ECO:0007669"/>
    <property type="project" value="UniProtKB-SubCell"/>
</dbReference>
<protein>
    <submittedName>
        <fullName evidence="8">Putative zinc-type alcohol dehydrogenase-like protein YjmD</fullName>
        <ecNumber evidence="8">1.-.-.-</ecNumber>
    </submittedName>
</protein>
<evidence type="ECO:0000256" key="4">
    <source>
        <dbReference type="ARBA" id="ARBA00022857"/>
    </source>
</evidence>
<dbReference type="SUPFAM" id="SSF50129">
    <property type="entry name" value="GroES-like"/>
    <property type="match status" value="1"/>
</dbReference>
<evidence type="ECO:0000313" key="9">
    <source>
        <dbReference type="Proteomes" id="UP000502041"/>
    </source>
</evidence>
<dbReference type="PANTHER" id="PTHR44154:SF1">
    <property type="entry name" value="QUINONE OXIDOREDUCTASE"/>
    <property type="match status" value="1"/>
</dbReference>
<evidence type="ECO:0000256" key="2">
    <source>
        <dbReference type="ARBA" id="ARBA00011881"/>
    </source>
</evidence>
<comment type="subunit">
    <text evidence="2">Homotetramer.</text>
</comment>
<dbReference type="Pfam" id="PF08240">
    <property type="entry name" value="ADH_N"/>
    <property type="match status" value="1"/>
</dbReference>
<organism evidence="8 9">
    <name type="scientific">Polaromonas vacuolata</name>
    <dbReference type="NCBI Taxonomy" id="37448"/>
    <lineage>
        <taxon>Bacteria</taxon>
        <taxon>Pseudomonadati</taxon>
        <taxon>Pseudomonadota</taxon>
        <taxon>Betaproteobacteria</taxon>
        <taxon>Burkholderiales</taxon>
        <taxon>Comamonadaceae</taxon>
        <taxon>Polaromonas</taxon>
    </lineage>
</organism>
<dbReference type="CDD" id="cd08274">
    <property type="entry name" value="MDR9"/>
    <property type="match status" value="1"/>
</dbReference>
<evidence type="ECO:0000256" key="5">
    <source>
        <dbReference type="ARBA" id="ARBA00022884"/>
    </source>
</evidence>
<keyword evidence="4" id="KW-0521">NADP</keyword>
<dbReference type="InterPro" id="IPR020843">
    <property type="entry name" value="ER"/>
</dbReference>
<evidence type="ECO:0000256" key="3">
    <source>
        <dbReference type="ARBA" id="ARBA00022490"/>
    </source>
</evidence>
<dbReference type="EC" id="1.-.-.-" evidence="8"/>
<keyword evidence="9" id="KW-1185">Reference proteome</keyword>
<dbReference type="InterPro" id="IPR013149">
    <property type="entry name" value="ADH-like_C"/>
</dbReference>
<evidence type="ECO:0000259" key="7">
    <source>
        <dbReference type="SMART" id="SM00829"/>
    </source>
</evidence>
<dbReference type="Gene3D" id="3.40.50.720">
    <property type="entry name" value="NAD(P)-binding Rossmann-like Domain"/>
    <property type="match status" value="1"/>
</dbReference>
<dbReference type="KEGG" id="pvac:HC248_00093"/>
<dbReference type="AlphaFoldDB" id="A0A6H2H4N2"/>
<dbReference type="GO" id="GO:0016491">
    <property type="term" value="F:oxidoreductase activity"/>
    <property type="evidence" value="ECO:0007669"/>
    <property type="project" value="UniProtKB-KW"/>
</dbReference>
<proteinExistence type="predicted"/>
<accession>A0A6H2H4N2</accession>
<keyword evidence="8" id="KW-0560">Oxidoreductase</keyword>
<dbReference type="InterPro" id="IPR013154">
    <property type="entry name" value="ADH-like_N"/>
</dbReference>
<dbReference type="InterPro" id="IPR011032">
    <property type="entry name" value="GroES-like_sf"/>
</dbReference>
<dbReference type="SUPFAM" id="SSF51735">
    <property type="entry name" value="NAD(P)-binding Rossmann-fold domains"/>
    <property type="match status" value="1"/>
</dbReference>
<feature type="domain" description="Enoyl reductase (ER)" evidence="7">
    <location>
        <begin position="26"/>
        <end position="355"/>
    </location>
</feature>
<dbReference type="GO" id="GO:0003723">
    <property type="term" value="F:RNA binding"/>
    <property type="evidence" value="ECO:0007669"/>
    <property type="project" value="UniProtKB-KW"/>
</dbReference>
<dbReference type="InterPro" id="IPR002364">
    <property type="entry name" value="Quin_OxRdtase/zeta-crystal_CS"/>
</dbReference>